<feature type="compositionally biased region" description="Basic and acidic residues" evidence="5">
    <location>
        <begin position="149"/>
        <end position="167"/>
    </location>
</feature>
<proteinExistence type="inferred from homology"/>
<name>A0A1H2RSB9_9BACI</name>
<keyword evidence="1 3" id="KW-0813">Transport</keyword>
<organism evidence="7 8">
    <name type="scientific">Marinococcus luteus</name>
    <dbReference type="NCBI Taxonomy" id="1122204"/>
    <lineage>
        <taxon>Bacteria</taxon>
        <taxon>Bacillati</taxon>
        <taxon>Bacillota</taxon>
        <taxon>Bacilli</taxon>
        <taxon>Bacillales</taxon>
        <taxon>Bacillaceae</taxon>
        <taxon>Marinococcus</taxon>
    </lineage>
</organism>
<keyword evidence="8" id="KW-1185">Reference proteome</keyword>
<dbReference type="GO" id="GO:0030001">
    <property type="term" value="P:metal ion transport"/>
    <property type="evidence" value="ECO:0007669"/>
    <property type="project" value="InterPro"/>
</dbReference>
<protein>
    <submittedName>
        <fullName evidence="7">Zinc transport system substrate-binding protein</fullName>
    </submittedName>
</protein>
<keyword evidence="4" id="KW-0175">Coiled coil</keyword>
<feature type="coiled-coil region" evidence="4">
    <location>
        <begin position="197"/>
        <end position="224"/>
    </location>
</feature>
<dbReference type="GO" id="GO:0046872">
    <property type="term" value="F:metal ion binding"/>
    <property type="evidence" value="ECO:0007669"/>
    <property type="project" value="InterPro"/>
</dbReference>
<dbReference type="PRINTS" id="PR00690">
    <property type="entry name" value="ADHESNFAMILY"/>
</dbReference>
<gene>
    <name evidence="7" type="ORF">SAMN05421781_0897</name>
</gene>
<dbReference type="RefSeq" id="WP_176967640.1">
    <property type="nucleotide sequence ID" value="NZ_FNNC01000001.1"/>
</dbReference>
<dbReference type="InterPro" id="IPR050492">
    <property type="entry name" value="Bact_metal-bind_prot9"/>
</dbReference>
<feature type="region of interest" description="Disordered" evidence="5">
    <location>
        <begin position="120"/>
        <end position="171"/>
    </location>
</feature>
<dbReference type="PANTHER" id="PTHR42953:SF8">
    <property type="entry name" value="ZINT DOMAIN-CONTAINING PROTEIN"/>
    <property type="match status" value="1"/>
</dbReference>
<dbReference type="InterPro" id="IPR006129">
    <property type="entry name" value="AdhesinB"/>
</dbReference>
<evidence type="ECO:0000256" key="2">
    <source>
        <dbReference type="ARBA" id="ARBA00022729"/>
    </source>
</evidence>
<dbReference type="Proteomes" id="UP000199488">
    <property type="component" value="Unassembled WGS sequence"/>
</dbReference>
<dbReference type="Pfam" id="PF01297">
    <property type="entry name" value="ZnuA"/>
    <property type="match status" value="1"/>
</dbReference>
<evidence type="ECO:0000256" key="6">
    <source>
        <dbReference type="SAM" id="SignalP"/>
    </source>
</evidence>
<evidence type="ECO:0000256" key="5">
    <source>
        <dbReference type="SAM" id="MobiDB-lite"/>
    </source>
</evidence>
<dbReference type="STRING" id="1122204.SAMN05421781_0897"/>
<evidence type="ECO:0000313" key="8">
    <source>
        <dbReference type="Proteomes" id="UP000199488"/>
    </source>
</evidence>
<dbReference type="GO" id="GO:0007155">
    <property type="term" value="P:cell adhesion"/>
    <property type="evidence" value="ECO:0007669"/>
    <property type="project" value="InterPro"/>
</dbReference>
<dbReference type="EMBL" id="FNNC01000001">
    <property type="protein sequence ID" value="SDW22382.1"/>
    <property type="molecule type" value="Genomic_DNA"/>
</dbReference>
<feature type="chain" id="PRO_5039163590" evidence="6">
    <location>
        <begin position="22"/>
        <end position="339"/>
    </location>
</feature>
<keyword evidence="2 6" id="KW-0732">Signal</keyword>
<dbReference type="PROSITE" id="PS51257">
    <property type="entry name" value="PROKAR_LIPOPROTEIN"/>
    <property type="match status" value="1"/>
</dbReference>
<evidence type="ECO:0000256" key="3">
    <source>
        <dbReference type="RuleBase" id="RU003512"/>
    </source>
</evidence>
<dbReference type="Gene3D" id="3.40.50.1980">
    <property type="entry name" value="Nitrogenase molybdenum iron protein domain"/>
    <property type="match status" value="2"/>
</dbReference>
<evidence type="ECO:0000256" key="1">
    <source>
        <dbReference type="ARBA" id="ARBA00022448"/>
    </source>
</evidence>
<dbReference type="PRINTS" id="PR00691">
    <property type="entry name" value="ADHESINB"/>
</dbReference>
<evidence type="ECO:0000256" key="4">
    <source>
        <dbReference type="SAM" id="Coils"/>
    </source>
</evidence>
<comment type="similarity">
    <text evidence="3">Belongs to the bacterial solute-binding protein 9 family.</text>
</comment>
<accession>A0A1H2RSB9</accession>
<evidence type="ECO:0000313" key="7">
    <source>
        <dbReference type="EMBL" id="SDW22382.1"/>
    </source>
</evidence>
<reference evidence="7 8" key="1">
    <citation type="submission" date="2016-10" db="EMBL/GenBank/DDBJ databases">
        <authorList>
            <person name="de Groot N.N."/>
        </authorList>
    </citation>
    <scope>NUCLEOTIDE SEQUENCE [LARGE SCALE GENOMIC DNA]</scope>
    <source>
        <strain evidence="7 8">DSM 23126</strain>
    </source>
</reference>
<feature type="signal peptide" evidence="6">
    <location>
        <begin position="1"/>
        <end position="21"/>
    </location>
</feature>
<dbReference type="PANTHER" id="PTHR42953">
    <property type="entry name" value="HIGH-AFFINITY ZINC UPTAKE SYSTEM PROTEIN ZNUA-RELATED"/>
    <property type="match status" value="1"/>
</dbReference>
<dbReference type="AlphaFoldDB" id="A0A1H2RSB9"/>
<dbReference type="SUPFAM" id="SSF53807">
    <property type="entry name" value="Helical backbone' metal receptor"/>
    <property type="match status" value="1"/>
</dbReference>
<dbReference type="InterPro" id="IPR006128">
    <property type="entry name" value="Lipoprotein_PsaA-like"/>
</dbReference>
<dbReference type="InterPro" id="IPR006127">
    <property type="entry name" value="ZnuA-like"/>
</dbReference>
<sequence>MKKLYILGAAGAAFVSLSACGSEETQEEQGTESGEKLEVYTTLFAWEDFTKQIGGEHVNVENVVPAGSDAHTYDPTPQTLTNIAEGDVFVMTGNGMEGFADEVESTIGNQDVQIAKVAEASSGGEANEHEEGESEEAHDHEEGESEEEHAEHAEESQSGEEHDHSGTDPHVWIDPVQAKEAAGEIKDQLVEADPDNEQTYENNYEELAAELDELDERFETLVDESSKNQFIVSHAAYGYWEERYGLEEIAVNGVNAQNEPSTQEINDIIDTAEQNDLNAIMVEENIPSDTTDVLQEEIGAEVYTLNNLESASEEEIADGASYVSLMNQNIDNLEKALNE</sequence>